<dbReference type="RefSeq" id="WP_130477238.1">
    <property type="nucleotide sequence ID" value="NZ_SFCC01000010.1"/>
</dbReference>
<reference evidence="2 3" key="1">
    <citation type="submission" date="2019-02" db="EMBL/GenBank/DDBJ databases">
        <title>Draft genome sequence of Amycolatopsis sp. 8-3EHSu isolated from roots of Suaeda maritima.</title>
        <authorList>
            <person name="Duangmal K."/>
            <person name="Chantavorakit T."/>
        </authorList>
    </citation>
    <scope>NUCLEOTIDE SEQUENCE [LARGE SCALE GENOMIC DNA]</scope>
    <source>
        <strain evidence="2 3">8-3EHSu</strain>
    </source>
</reference>
<comment type="caution">
    <text evidence="2">The sequence shown here is derived from an EMBL/GenBank/DDBJ whole genome shotgun (WGS) entry which is preliminary data.</text>
</comment>
<feature type="compositionally biased region" description="Pro residues" evidence="1">
    <location>
        <begin position="175"/>
        <end position="187"/>
    </location>
</feature>
<dbReference type="Proteomes" id="UP000292003">
    <property type="component" value="Unassembled WGS sequence"/>
</dbReference>
<feature type="compositionally biased region" description="Low complexity" evidence="1">
    <location>
        <begin position="165"/>
        <end position="174"/>
    </location>
</feature>
<gene>
    <name evidence="2" type="ORF">EWH70_21475</name>
</gene>
<dbReference type="AlphaFoldDB" id="A0A4V2ELN1"/>
<protein>
    <submittedName>
        <fullName evidence="2">Uncharacterized protein</fullName>
    </submittedName>
</protein>
<feature type="region of interest" description="Disordered" evidence="1">
    <location>
        <begin position="374"/>
        <end position="414"/>
    </location>
</feature>
<proteinExistence type="predicted"/>
<dbReference type="OrthoDB" id="6624031at2"/>
<sequence length="414" mass="43523">MNEIASVIQHRQNALIHSGDDFGKVLPIEGWSGPAASNADSAHHAMMTRLRTMAAGSGLVAKAIPQAADRIPAVQAEIANAENYLNKYGFRVADDGAIVDTFAGGVAPPDLRPEDRERARVEGGAAITAALRTAHNIDADLTTALRRAERGEVDPGTAPTIAEAAAAGAAQADAPPIPGAPPPPPTDPGAGPHKSRDENAADYLTAVLASEAADWADGAGWTHAAKNLEHYLGNSGKDLNMSPDEMARDVASFRGQVDQTTAAQMRQIAEQAAANGTYGKPIPFSSGWQDYTISPDENKDWFYATGSGSYAVTGVATVHPPDQPGGQPRIEMDYKTHVFDRYNWDGGKSTEIGPFTVTDQQLAELHKSGLAQEYNLTGSTDAKHFSGTVPAPGEQPGLPPPPDNRTGGRTDPGR</sequence>
<evidence type="ECO:0000256" key="1">
    <source>
        <dbReference type="SAM" id="MobiDB-lite"/>
    </source>
</evidence>
<dbReference type="EMBL" id="SFCC01000010">
    <property type="protein sequence ID" value="RZQ62145.1"/>
    <property type="molecule type" value="Genomic_DNA"/>
</dbReference>
<keyword evidence="3" id="KW-1185">Reference proteome</keyword>
<accession>A0A4V2ELN1</accession>
<feature type="region of interest" description="Disordered" evidence="1">
    <location>
        <begin position="165"/>
        <end position="197"/>
    </location>
</feature>
<name>A0A4V2ELN1_9PSEU</name>
<evidence type="ECO:0000313" key="3">
    <source>
        <dbReference type="Proteomes" id="UP000292003"/>
    </source>
</evidence>
<evidence type="ECO:0000313" key="2">
    <source>
        <dbReference type="EMBL" id="RZQ62145.1"/>
    </source>
</evidence>
<organism evidence="2 3">
    <name type="scientific">Amycolatopsis suaedae</name>
    <dbReference type="NCBI Taxonomy" id="2510978"/>
    <lineage>
        <taxon>Bacteria</taxon>
        <taxon>Bacillati</taxon>
        <taxon>Actinomycetota</taxon>
        <taxon>Actinomycetes</taxon>
        <taxon>Pseudonocardiales</taxon>
        <taxon>Pseudonocardiaceae</taxon>
        <taxon>Amycolatopsis</taxon>
    </lineage>
</organism>